<keyword evidence="1" id="KW-0812">Transmembrane</keyword>
<sequence>PTNRTTAIARAERSLGFLTFATCLCMITVTFTNLSFLIHCSANLIFTLRPFQLDLLSFLPIWVLYFTHPVFTKRTATAKTIGVFITSSRHMPS</sequence>
<dbReference type="Proteomes" id="UP001331761">
    <property type="component" value="Unassembled WGS sequence"/>
</dbReference>
<reference evidence="2 3" key="1">
    <citation type="submission" date="2019-10" db="EMBL/GenBank/DDBJ databases">
        <title>Assembly and Annotation for the nematode Trichostrongylus colubriformis.</title>
        <authorList>
            <person name="Martin J."/>
        </authorList>
    </citation>
    <scope>NUCLEOTIDE SEQUENCE [LARGE SCALE GENOMIC DNA]</scope>
    <source>
        <strain evidence="2">G859</strain>
        <tissue evidence="2">Whole worm</tissue>
    </source>
</reference>
<keyword evidence="3" id="KW-1185">Reference proteome</keyword>
<gene>
    <name evidence="2" type="ORF">GCK32_010239</name>
</gene>
<organism evidence="2 3">
    <name type="scientific">Trichostrongylus colubriformis</name>
    <name type="common">Black scour worm</name>
    <dbReference type="NCBI Taxonomy" id="6319"/>
    <lineage>
        <taxon>Eukaryota</taxon>
        <taxon>Metazoa</taxon>
        <taxon>Ecdysozoa</taxon>
        <taxon>Nematoda</taxon>
        <taxon>Chromadorea</taxon>
        <taxon>Rhabditida</taxon>
        <taxon>Rhabditina</taxon>
        <taxon>Rhabditomorpha</taxon>
        <taxon>Strongyloidea</taxon>
        <taxon>Trichostrongylidae</taxon>
        <taxon>Trichostrongylus</taxon>
    </lineage>
</organism>
<keyword evidence="1" id="KW-1133">Transmembrane helix</keyword>
<feature type="transmembrane region" description="Helical" evidence="1">
    <location>
        <begin position="15"/>
        <end position="39"/>
    </location>
</feature>
<dbReference type="InterPro" id="IPR003839">
    <property type="entry name" value="7TM_GPCR_serpentine_rcpt_Sru"/>
</dbReference>
<comment type="caution">
    <text evidence="2">The sequence shown here is derived from an EMBL/GenBank/DDBJ whole genome shotgun (WGS) entry which is preliminary data.</text>
</comment>
<evidence type="ECO:0000313" key="2">
    <source>
        <dbReference type="EMBL" id="KAK5972843.1"/>
    </source>
</evidence>
<name>A0AAN8IJK8_TRICO</name>
<dbReference type="Pfam" id="PF10322">
    <property type="entry name" value="7TM_GPCR_Sru"/>
    <property type="match status" value="1"/>
</dbReference>
<protein>
    <submittedName>
        <fullName evidence="2">Uncharacterized protein</fullName>
    </submittedName>
</protein>
<evidence type="ECO:0000256" key="1">
    <source>
        <dbReference type="SAM" id="Phobius"/>
    </source>
</evidence>
<proteinExistence type="predicted"/>
<feature type="transmembrane region" description="Helical" evidence="1">
    <location>
        <begin position="51"/>
        <end position="71"/>
    </location>
</feature>
<keyword evidence="1" id="KW-0472">Membrane</keyword>
<feature type="non-terminal residue" evidence="2">
    <location>
        <position position="1"/>
    </location>
</feature>
<dbReference type="EMBL" id="WIXE01016217">
    <property type="protein sequence ID" value="KAK5972843.1"/>
    <property type="molecule type" value="Genomic_DNA"/>
</dbReference>
<dbReference type="AlphaFoldDB" id="A0AAN8IJK8"/>
<evidence type="ECO:0000313" key="3">
    <source>
        <dbReference type="Proteomes" id="UP001331761"/>
    </source>
</evidence>
<accession>A0AAN8IJK8</accession>